<dbReference type="InterPro" id="IPR036396">
    <property type="entry name" value="Cyt_P450_sf"/>
</dbReference>
<comment type="similarity">
    <text evidence="1 2">Belongs to the cytochrome P450 family.</text>
</comment>
<sequence length="390" mass="42434">MMDTARRHEFRVLAAAHPRLPVLLTAGRLARRLRRLPRIGWVTSDPLIARRILNDAEHFTLLGEGGVGHLWAQVLGDWVYEIFDGPGHHQLRARTRDLFTDESARRLTDRVIGPRLARAGAELRAGRSVDVADLARVLVGRIVADLLVLPVADRDEAYREIFATGEELAALALGTTASTHLPAATIGRAREIVGRLTANVAGSWRTAPAETVLGRCRDLGLAQRQAEGLATLLMVAGTETAASAMARTVAILHDTGAQHRLRAEPELLADAVREGLRVTTPAPLIGRAVAADVTVDGRRLRAGERVLMLTWTANNAAGGFDLDRGYLPDQRQLWFGAGRHLCLGAPVARAEISGLLSTLLDTGRPWRIRNRRYRRGVLIPSYASLPVSCG</sequence>
<dbReference type="InterPro" id="IPR001128">
    <property type="entry name" value="Cyt_P450"/>
</dbReference>
<dbReference type="InterPro" id="IPR002397">
    <property type="entry name" value="Cyt_P450_B"/>
</dbReference>
<keyword evidence="4" id="KW-1185">Reference proteome</keyword>
<evidence type="ECO:0000313" key="4">
    <source>
        <dbReference type="Proteomes" id="UP001240150"/>
    </source>
</evidence>
<dbReference type="Proteomes" id="UP001240150">
    <property type="component" value="Chromosome"/>
</dbReference>
<dbReference type="PANTHER" id="PTHR46696">
    <property type="entry name" value="P450, PUTATIVE (EUROFUNG)-RELATED"/>
    <property type="match status" value="1"/>
</dbReference>
<dbReference type="InterPro" id="IPR017972">
    <property type="entry name" value="Cyt_P450_CS"/>
</dbReference>
<evidence type="ECO:0000313" key="3">
    <source>
        <dbReference type="EMBL" id="WIM98568.1"/>
    </source>
</evidence>
<keyword evidence="2" id="KW-0349">Heme</keyword>
<keyword evidence="2" id="KW-0560">Oxidoreductase</keyword>
<dbReference type="EMBL" id="CP126980">
    <property type="protein sequence ID" value="WIM98568.1"/>
    <property type="molecule type" value="Genomic_DNA"/>
</dbReference>
<keyword evidence="2" id="KW-0408">Iron</keyword>
<dbReference type="Pfam" id="PF00067">
    <property type="entry name" value="p450"/>
    <property type="match status" value="1"/>
</dbReference>
<dbReference type="PROSITE" id="PS00086">
    <property type="entry name" value="CYTOCHROME_P450"/>
    <property type="match status" value="1"/>
</dbReference>
<evidence type="ECO:0000256" key="2">
    <source>
        <dbReference type="RuleBase" id="RU000461"/>
    </source>
</evidence>
<dbReference type="CDD" id="cd00302">
    <property type="entry name" value="cytochrome_P450"/>
    <property type="match status" value="1"/>
</dbReference>
<proteinExistence type="inferred from homology"/>
<evidence type="ECO:0000256" key="1">
    <source>
        <dbReference type="ARBA" id="ARBA00010617"/>
    </source>
</evidence>
<protein>
    <submittedName>
        <fullName evidence="3">Cytochrome P450</fullName>
    </submittedName>
</protein>
<accession>A0ABY8WN88</accession>
<keyword evidence="2" id="KW-0503">Monooxygenase</keyword>
<reference evidence="3 4" key="1">
    <citation type="submission" date="2023-06" db="EMBL/GenBank/DDBJ databases">
        <authorList>
            <person name="Yushchuk O."/>
            <person name="Binda E."/>
            <person name="Ruckert-Reed C."/>
            <person name="Fedorenko V."/>
            <person name="Kalinowski J."/>
            <person name="Marinelli F."/>
        </authorList>
    </citation>
    <scope>NUCLEOTIDE SEQUENCE [LARGE SCALE GENOMIC DNA]</scope>
    <source>
        <strain evidence="3 4">NRRL 3884</strain>
    </source>
</reference>
<dbReference type="PRINTS" id="PR00359">
    <property type="entry name" value="BP450"/>
</dbReference>
<dbReference type="Gene3D" id="1.10.630.10">
    <property type="entry name" value="Cytochrome P450"/>
    <property type="match status" value="1"/>
</dbReference>
<dbReference type="SUPFAM" id="SSF48264">
    <property type="entry name" value="Cytochrome P450"/>
    <property type="match status" value="1"/>
</dbReference>
<dbReference type="PANTHER" id="PTHR46696:SF1">
    <property type="entry name" value="CYTOCHROME P450 YJIB-RELATED"/>
    <property type="match status" value="1"/>
</dbReference>
<gene>
    <name evidence="3" type="ORF">ACTOB_002172</name>
</gene>
<keyword evidence="2" id="KW-0479">Metal-binding</keyword>
<dbReference type="RefSeq" id="WP_284919950.1">
    <property type="nucleotide sequence ID" value="NZ_CP126980.1"/>
</dbReference>
<organism evidence="3 4">
    <name type="scientific">Actinoplanes oblitus</name>
    <dbReference type="NCBI Taxonomy" id="3040509"/>
    <lineage>
        <taxon>Bacteria</taxon>
        <taxon>Bacillati</taxon>
        <taxon>Actinomycetota</taxon>
        <taxon>Actinomycetes</taxon>
        <taxon>Micromonosporales</taxon>
        <taxon>Micromonosporaceae</taxon>
        <taxon>Actinoplanes</taxon>
    </lineage>
</organism>
<name>A0ABY8WN88_9ACTN</name>